<accession>A0ABR3BPE2</accession>
<reference evidence="2" key="1">
    <citation type="submission" date="2015-01" db="EMBL/GenBank/DDBJ databases">
        <authorList>
            <consortium name="The Broad Institute Genomics Platform"/>
            <person name="Cuomo C."/>
            <person name="Litvintseva A."/>
            <person name="Chen Y."/>
            <person name="Heitman J."/>
            <person name="Sun S."/>
            <person name="Springer D."/>
            <person name="Dromer F."/>
            <person name="Young S."/>
            <person name="Zeng Q."/>
            <person name="Gargeya S."/>
            <person name="Abouelleil A."/>
            <person name="Alvarado L."/>
            <person name="Chapman S.B."/>
            <person name="Gainer-Dewar J."/>
            <person name="Goldberg J."/>
            <person name="Griggs A."/>
            <person name="Gujja S."/>
            <person name="Hansen M."/>
            <person name="Howarth C."/>
            <person name="Imamovic A."/>
            <person name="Larimer J."/>
            <person name="Murphy C."/>
            <person name="Naylor J."/>
            <person name="Pearson M."/>
            <person name="Priest M."/>
            <person name="Roberts A."/>
            <person name="Saif S."/>
            <person name="Shea T."/>
            <person name="Sykes S."/>
            <person name="Wortman J."/>
            <person name="Nusbaum C."/>
            <person name="Birren B."/>
        </authorList>
    </citation>
    <scope>NUCLEOTIDE SEQUENCE</scope>
    <source>
        <strain evidence="2">IND107</strain>
    </source>
</reference>
<keyword evidence="1" id="KW-0472">Membrane</keyword>
<feature type="transmembrane region" description="Helical" evidence="1">
    <location>
        <begin position="14"/>
        <end position="36"/>
    </location>
</feature>
<protein>
    <submittedName>
        <fullName evidence="2">Uncharacterized protein</fullName>
    </submittedName>
</protein>
<evidence type="ECO:0000313" key="3">
    <source>
        <dbReference type="Proteomes" id="UP000054399"/>
    </source>
</evidence>
<comment type="caution">
    <text evidence="2">The sequence shown here is derived from an EMBL/GenBank/DDBJ whole genome shotgun (WGS) entry which is preliminary data.</text>
</comment>
<dbReference type="GeneID" id="91991369"/>
<reference evidence="2" key="2">
    <citation type="submission" date="2024-01" db="EMBL/GenBank/DDBJ databases">
        <title>Comparative genomics of Cryptococcus and Kwoniella reveals pathogenesis evolution and contrasting modes of karyotype evolution via chromosome fusion or intercentromeric recombination.</title>
        <authorList>
            <person name="Coelho M.A."/>
            <person name="David-Palma M."/>
            <person name="Shea T."/>
            <person name="Bowers K."/>
            <person name="Mcginley-Smith S."/>
            <person name="Mohammad A.W."/>
            <person name="Gnirke A."/>
            <person name="Yurkov A.M."/>
            <person name="Nowrousian M."/>
            <person name="Sun S."/>
            <person name="Cuomo C.A."/>
            <person name="Heitman J."/>
        </authorList>
    </citation>
    <scope>NUCLEOTIDE SEQUENCE</scope>
    <source>
        <strain evidence="2">IND107</strain>
    </source>
</reference>
<keyword evidence="1" id="KW-1133">Transmembrane helix</keyword>
<organism evidence="2 3">
    <name type="scientific">Cryptococcus tetragattii IND107</name>
    <dbReference type="NCBI Taxonomy" id="1296105"/>
    <lineage>
        <taxon>Eukaryota</taxon>
        <taxon>Fungi</taxon>
        <taxon>Dikarya</taxon>
        <taxon>Basidiomycota</taxon>
        <taxon>Agaricomycotina</taxon>
        <taxon>Tremellomycetes</taxon>
        <taxon>Tremellales</taxon>
        <taxon>Cryptococcaceae</taxon>
        <taxon>Cryptococcus</taxon>
        <taxon>Cryptococcus gattii species complex</taxon>
    </lineage>
</organism>
<evidence type="ECO:0000256" key="1">
    <source>
        <dbReference type="SAM" id="Phobius"/>
    </source>
</evidence>
<name>A0ABR3BPE2_9TREE</name>
<dbReference type="RefSeq" id="XP_066612474.1">
    <property type="nucleotide sequence ID" value="XM_066758987.1"/>
</dbReference>
<evidence type="ECO:0000313" key="2">
    <source>
        <dbReference type="EMBL" id="KAL0245390.1"/>
    </source>
</evidence>
<sequence length="39" mass="4263">MADGGYRRVEIPTFLKILVVPLSRIIIGATVAIYSVSRS</sequence>
<keyword evidence="3" id="KW-1185">Reference proteome</keyword>
<gene>
    <name evidence="2" type="ORF">I308_104513</name>
</gene>
<dbReference type="Proteomes" id="UP000054399">
    <property type="component" value="Unassembled WGS sequence"/>
</dbReference>
<keyword evidence="1" id="KW-0812">Transmembrane</keyword>
<proteinExistence type="predicted"/>
<dbReference type="EMBL" id="ATAM02000008">
    <property type="protein sequence ID" value="KAL0245390.1"/>
    <property type="molecule type" value="Genomic_DNA"/>
</dbReference>